<organism evidence="1 2">
    <name type="scientific">Gemmata obscuriglobus</name>
    <dbReference type="NCBI Taxonomy" id="114"/>
    <lineage>
        <taxon>Bacteria</taxon>
        <taxon>Pseudomonadati</taxon>
        <taxon>Planctomycetota</taxon>
        <taxon>Planctomycetia</taxon>
        <taxon>Gemmatales</taxon>
        <taxon>Gemmataceae</taxon>
        <taxon>Gemmata</taxon>
    </lineage>
</organism>
<keyword evidence="2" id="KW-1185">Reference proteome</keyword>
<dbReference type="Proteomes" id="UP000245802">
    <property type="component" value="Chromosome"/>
</dbReference>
<dbReference type="KEGG" id="gog:C1280_00670"/>
<name>A0A2Z3GN90_9BACT</name>
<dbReference type="EMBL" id="CP025958">
    <property type="protein sequence ID" value="AWM35679.1"/>
    <property type="molecule type" value="Genomic_DNA"/>
</dbReference>
<accession>A0A2Z3GN90</accession>
<evidence type="ECO:0000313" key="1">
    <source>
        <dbReference type="EMBL" id="AWM35679.1"/>
    </source>
</evidence>
<dbReference type="RefSeq" id="WP_010037098.1">
    <property type="nucleotide sequence ID" value="NZ_CP025958.1"/>
</dbReference>
<gene>
    <name evidence="1" type="ORF">C1280_00670</name>
</gene>
<reference evidence="1 2" key="1">
    <citation type="submission" date="2018-01" db="EMBL/GenBank/DDBJ databases">
        <title>G. obscuriglobus.</title>
        <authorList>
            <person name="Franke J."/>
            <person name="Blomberg W."/>
            <person name="Selmecki A."/>
        </authorList>
    </citation>
    <scope>NUCLEOTIDE SEQUENCE [LARGE SCALE GENOMIC DNA]</scope>
    <source>
        <strain evidence="1 2">DSM 5831</strain>
    </source>
</reference>
<sequence>MGSPDQRRTLTAKLAVSAVAGTAFLVHMASERTRLDTTGLALIGLAILPWLASVLTRAELPGGLKVEFQAVKTEQRRQAQEIDAIKFLLAYFLTEHECRHLEGLAANKSYPARRNSTTSFFEAEMRRLKSLGFVVGRPGCGIRSLFGAIVEAAGKEVNVRDHFEITPRGQDYLRLRREMLTPLGGGAPEAEPGAAPDAAS</sequence>
<protein>
    <submittedName>
        <fullName evidence="1">Uncharacterized protein</fullName>
    </submittedName>
</protein>
<dbReference type="AlphaFoldDB" id="A0A2Z3GN90"/>
<dbReference type="OrthoDB" id="1339433at2"/>
<evidence type="ECO:0000313" key="2">
    <source>
        <dbReference type="Proteomes" id="UP000245802"/>
    </source>
</evidence>
<proteinExistence type="predicted"/>